<protein>
    <recommendedName>
        <fullName evidence="32">Envelope glycoprotein gp160</fullName>
    </recommendedName>
    <alternativeName>
        <fullName evidence="32">Env polyprotein</fullName>
    </alternativeName>
    <component>
        <recommendedName>
            <fullName evidence="32">Surface protein gp120</fullName>
            <shortName evidence="32">SU</shortName>
        </recommendedName>
        <alternativeName>
            <fullName evidence="32">Glycoprotein 120</fullName>
            <shortName evidence="32">gp120</shortName>
        </alternativeName>
    </component>
    <component>
        <recommendedName>
            <fullName evidence="32">Transmembrane protein gp41</fullName>
            <shortName evidence="32">TM</shortName>
        </recommendedName>
        <alternativeName>
            <fullName evidence="32">Glycoprotein 41</fullName>
            <shortName evidence="32">gp41</shortName>
        </alternativeName>
    </component>
</protein>
<dbReference type="GO" id="GO:0016020">
    <property type="term" value="C:membrane"/>
    <property type="evidence" value="ECO:0007669"/>
    <property type="project" value="UniProtKB-UniRule"/>
</dbReference>
<feature type="topological domain" description="Cytoplasmic" evidence="32">
    <location>
        <begin position="704"/>
        <end position="846"/>
    </location>
</feature>
<feature type="disulfide bond" evidence="32">
    <location>
        <begin position="232"/>
        <end position="243"/>
    </location>
</feature>
<keyword evidence="21 32" id="KW-1164">Virus endocytosis by host</keyword>
<comment type="domain">
    <text evidence="32">The CD4-binding region is targeted by the antibody b12.</text>
</comment>
<keyword evidence="8 32" id="KW-1170">Fusion of virus membrane with host endosomal membrane</keyword>
<dbReference type="GO" id="GO:0005198">
    <property type="term" value="F:structural molecule activity"/>
    <property type="evidence" value="ECO:0007669"/>
    <property type="project" value="UniProtKB-UniRule"/>
</dbReference>
<feature type="disulfide bond" evidence="32">
    <location>
        <begin position="596"/>
        <end position="602"/>
    </location>
</feature>
<evidence type="ECO:0000256" key="4">
    <source>
        <dbReference type="ARBA" id="ARBA00004563"/>
    </source>
</evidence>
<dbReference type="InterPro" id="IPR036377">
    <property type="entry name" value="Gp120_core_sf"/>
</dbReference>
<feature type="transmembrane region" description="Helical" evidence="33">
    <location>
        <begin position="676"/>
        <end position="703"/>
    </location>
</feature>
<dbReference type="FunFam" id="1.10.287.210:FF:000001">
    <property type="entry name" value="Envelope glycoprotein gp160"/>
    <property type="match status" value="1"/>
</dbReference>
<evidence type="ECO:0000256" key="7">
    <source>
        <dbReference type="ARBA" id="ARBA00022506"/>
    </source>
</evidence>
<feature type="chain" id="PRO_5023566925" description="Transmembrane protein gp41" evidence="32">
    <location>
        <begin position="510"/>
        <end position="846"/>
    </location>
</feature>
<feature type="domain" description="Human immunodeficiency virus 1 envelope glycoprotein Gp120" evidence="34">
    <location>
        <begin position="149"/>
        <end position="509"/>
    </location>
</feature>
<dbReference type="Pfam" id="PF00517">
    <property type="entry name" value="GP41"/>
    <property type="match status" value="1"/>
</dbReference>
<dbReference type="GO" id="GO:1903911">
    <property type="term" value="P:positive regulation of receptor clustering"/>
    <property type="evidence" value="ECO:0007669"/>
    <property type="project" value="UniProtKB-UniRule"/>
</dbReference>
<feature type="coiled-coil region" evidence="32">
    <location>
        <begin position="631"/>
        <end position="665"/>
    </location>
</feature>
<keyword evidence="14 32" id="KW-0812">Transmembrane</keyword>
<comment type="function">
    <text evidence="32">Surface protein gp120: Attaches the virus to the host lymphoid cell by binding to the primary receptor CD4. This interaction induces a structural rearrangement creating a high affinity binding site for a chemokine coreceptor like CXCR4 and/or CCR5. Acts as a ligand for CD209/DC-SIGN and CLEC4M/DC-SIGNR, which are respectively found on dendritic cells (DCs), and on endothelial cells of liver sinusoids and lymph node sinuses. These interactions allow capture of viral particles at mucosal surfaces by these cells and subsequent transmission to permissive cells. HIV subverts the migration properties of dendritic cells to gain access to CD4+ T-cells in lymph nodes. Virus transmission to permissive T-cells occurs either in trans (without DCs infection, through viral capture and transmission), or in cis (following DCs productive infection, through the usual CD4-gp120 interaction), thereby inducing a robust infection. In trans infection, bound virions remain infectious over days and it is proposed that they are not degraded, but protected in non-lysosomal acidic organelles within the DCs close to the cell membrane thus contributing to the viral infectious potential during DCs' migration from the periphery to the lymphoid tissues. On arrival at lymphoid tissues, intact virions recycle back to DCs' cell surface allowing virus transmission to CD4+ T-cells.</text>
</comment>
<evidence type="ECO:0000256" key="16">
    <source>
        <dbReference type="ARBA" id="ARBA00022729"/>
    </source>
</evidence>
<evidence type="ECO:0000313" key="37">
    <source>
        <dbReference type="Proteomes" id="UP000147282"/>
    </source>
</evidence>
<feature type="domain" description="Retroviral envelope protein GP41-like" evidence="35">
    <location>
        <begin position="528"/>
        <end position="716"/>
    </location>
</feature>
<feature type="region of interest" description="V5" evidence="32">
    <location>
        <begin position="459"/>
        <end position="469"/>
    </location>
</feature>
<evidence type="ECO:0000256" key="22">
    <source>
        <dbReference type="ARBA" id="ARBA00022989"/>
    </source>
</evidence>
<dbReference type="Pfam" id="PF00516">
    <property type="entry name" value="GP120"/>
    <property type="match status" value="2"/>
</dbReference>
<dbReference type="GO" id="GO:0019064">
    <property type="term" value="P:fusion of virus membrane with host plasma membrane"/>
    <property type="evidence" value="ECO:0007669"/>
    <property type="project" value="UniProtKB-UniRule"/>
</dbReference>
<dbReference type="GO" id="GO:0052031">
    <property type="term" value="P:symbiont-mediated perturbation of host defense response"/>
    <property type="evidence" value="ECO:0007669"/>
    <property type="project" value="UniProtKB-UniRule"/>
</dbReference>
<dbReference type="InterPro" id="IPR000777">
    <property type="entry name" value="HIV1_Gp120"/>
</dbReference>
<organism evidence="36 37">
    <name type="scientific">Human immunodeficiency virus type 1</name>
    <name type="common">HIV-1</name>
    <dbReference type="NCBI Taxonomy" id="11676"/>
    <lineage>
        <taxon>Viruses</taxon>
        <taxon>Riboviria</taxon>
        <taxon>Pararnavirae</taxon>
        <taxon>Artverviricota</taxon>
        <taxon>Revtraviricetes</taxon>
        <taxon>Ortervirales</taxon>
        <taxon>Retroviridae</taxon>
        <taxon>Orthoretrovirinae</taxon>
        <taxon>Lentivirus</taxon>
        <taxon>Lentivirus humimdef1</taxon>
    </lineage>
</organism>
<evidence type="ECO:0000256" key="27">
    <source>
        <dbReference type="ARBA" id="ARBA00023157"/>
    </source>
</evidence>
<comment type="PTM">
    <text evidence="32">Highly glycosylated by host. The high number of glycan on the protein is reffered to as 'glycan shield' because it contributes to hide protein sequence from adaptive immune system.</text>
</comment>
<comment type="PTM">
    <text evidence="32">Palmitoylation of the transmembrane protein and of Env polyprotein (prior to its proteolytic cleavage) is essential for their association with host cell membrane lipid rafts. Palmitoylation is therefore required for envelope trafficking to classical lipid rafts, but not for viral replication.</text>
</comment>
<evidence type="ECO:0000256" key="5">
    <source>
        <dbReference type="ARBA" id="ARBA00004578"/>
    </source>
</evidence>
<dbReference type="Gene3D" id="1.10.287.210">
    <property type="match status" value="1"/>
</dbReference>
<evidence type="ECO:0000256" key="31">
    <source>
        <dbReference type="ARBA" id="ARBA00023296"/>
    </source>
</evidence>
<evidence type="ECO:0000256" key="29">
    <source>
        <dbReference type="ARBA" id="ARBA00023280"/>
    </source>
</evidence>
<organismHost>
    <name type="scientific">Homo sapiens</name>
    <name type="common">Human</name>
    <dbReference type="NCBI Taxonomy" id="9606"/>
</organismHost>
<keyword evidence="25 32" id="KW-0472">Membrane</keyword>
<keyword evidence="11 32" id="KW-0945">Host-virus interaction</keyword>
<dbReference type="FunFam" id="2.170.40.20:FF:000004">
    <property type="entry name" value="Envelope glycoprotein gp160"/>
    <property type="match status" value="1"/>
</dbReference>
<dbReference type="GO" id="GO:0055036">
    <property type="term" value="C:virion membrane"/>
    <property type="evidence" value="ECO:0007669"/>
    <property type="project" value="UniProtKB-SubCell"/>
</dbReference>
<feature type="disulfide bond" evidence="32">
    <location>
        <begin position="222"/>
        <end position="251"/>
    </location>
</feature>
<evidence type="ECO:0000256" key="8">
    <source>
        <dbReference type="ARBA" id="ARBA00022510"/>
    </source>
</evidence>
<keyword evidence="18 32" id="KW-0946">Virion</keyword>
<evidence type="ECO:0000256" key="17">
    <source>
        <dbReference type="ARBA" id="ARBA00022804"/>
    </source>
</evidence>
<sequence>MRVTGIRKNYQHLWRWGTMLLGMLMICSAAENLWVTVYYGVPVWKEANTTLFCASDAKAYETEVHNVWATHACVPTDPNPQEVVLENVTENFNMWKNNMVEQMHEDVTSIWDQSLKPCVKLTPLCVTLECRNVSNNGNVTYSKTYNESVKEIKNCSFNATTELRDRKQTVYALFYKLDIVPLNEKNSSENSSEHYRLINCNTSAITQACPKVTFDPIPIHYCTPAGYAILKCNDKTFNGTGPCHNVSTVQCTHGIKPVVSTQLLLNGSLAEREIIIRSENLTNNVKTIIVHLNQSVEIICIRPNNNTRKSIRIGPGQTFYATGDIIGDIRQAYCNISENQWNETLQKVSKKLAEYFPNKTIKFASSSGGDLEITTHSFNCGGEFFYCNTSQLFNSTWNETSTWNNNTGDRNITLPCRIKQIVNMWQEVGKAMYAPPIRGQIRCSSNITGLLLTRDGGNNENTTETFRPGGGNMRDNWRSELYKYKVVKIEPLGVAPTMAKRRVVQREKRAVGTIGAMFLGFLGAGSTMGAASITLTVQARQLLSGIVQQQRNLLRAIEAQQHLLQLTVWGIKQLQARVLAVERYLKDQQLLGIWGCSGKLICTTAVPWNTTWSNKSHDYIWNNMTWMEWEREIENYTREIYTLIEESQNQQEKNELELLELDKWASLWNWFNITNWLWYIKIFIMIVGGLVGLRIVFAVLSIVNRVRQGYSPLSLQTHFPAQRGLGRPEGIEEEGGERDRDRSERLVNGFLTLIWEDLRNLCLFSYRRLRDLLLIVEILGRRGWEALKYWWNLLQYWIQELKNSAVSLLTAVAEGTDRVIEIVQRAYRAILHIPTRIRQGFERALL</sequence>
<comment type="similarity">
    <text evidence="32">Belongs to the HIV-1 env protein family.</text>
</comment>
<evidence type="ECO:0000256" key="10">
    <source>
        <dbReference type="ARBA" id="ARBA00022570"/>
    </source>
</evidence>
<evidence type="ECO:0000256" key="23">
    <source>
        <dbReference type="ARBA" id="ARBA00023046"/>
    </source>
</evidence>
<comment type="miscellaneous">
    <text evidence="32">Inhibitors targeting HIV-1 viral envelope proteins are used as antiretroviral drugs. Attachment of virions to the cell surface via non-specific interactions and CD4 binding can be blocked by inhibitors that include cyanovirin-N, cyclotriazadisulfonamide analogs, PRO 2000, TNX 355 and PRO 542. In addition, BMS 806 can block CD4-induced conformational changes. Env interactions with the coreceptor molecules can be targeted by CCR5 antagonists including SCH-D, maraviroc (UK 427857) and aplaviroc (GW 873140), and the CXCR4 antagonist AMD 070. Fusion of viral and cellular membranes can be inhibited by peptides such as enfuvirtide and tifuvirtide (T 1249). Resistance to inhibitors associated with mutations in Env are observed. Most of the time, single mutations confer only a modest reduction in drug susceptibility. Combination of several mutations is usually required to develop a high-level drug resistance.</text>
</comment>
<dbReference type="GO" id="GO:0020002">
    <property type="term" value="C:host cell plasma membrane"/>
    <property type="evidence" value="ECO:0007669"/>
    <property type="project" value="UniProtKB-SubCell"/>
</dbReference>
<dbReference type="GO" id="GO:0044175">
    <property type="term" value="C:host cell endosome membrane"/>
    <property type="evidence" value="ECO:0007669"/>
    <property type="project" value="UniProtKB-SubCell"/>
</dbReference>
<gene>
    <name evidence="32 36" type="primary">env</name>
</gene>
<evidence type="ECO:0000256" key="33">
    <source>
        <dbReference type="RuleBase" id="RU363095"/>
    </source>
</evidence>
<evidence type="ECO:0000256" key="32">
    <source>
        <dbReference type="HAMAP-Rule" id="MF_04083"/>
    </source>
</evidence>
<keyword evidence="28 32" id="KW-0325">Glycoprotein</keyword>
<dbReference type="Gene3D" id="2.170.40.20">
    <property type="entry name" value="Human immunodeficiency virus 1, Gp160, envelope glycoprotein"/>
    <property type="match status" value="2"/>
</dbReference>
<dbReference type="InterPro" id="IPR000328">
    <property type="entry name" value="GP41-like"/>
</dbReference>
<feature type="transmembrane region" description="Helical" evidence="33">
    <location>
        <begin position="20"/>
        <end position="41"/>
    </location>
</feature>
<dbReference type="SUPFAM" id="SSF58069">
    <property type="entry name" value="Virus ectodomain"/>
    <property type="match status" value="1"/>
</dbReference>
<evidence type="ECO:0000256" key="15">
    <source>
        <dbReference type="ARBA" id="ARBA00022703"/>
    </source>
</evidence>
<keyword evidence="29 32" id="KW-0899">Viral immunoevasion</keyword>
<evidence type="ECO:0000256" key="9">
    <source>
        <dbReference type="ARBA" id="ARBA00022511"/>
    </source>
</evidence>
<comment type="function">
    <text evidence="32">Envelope glycoprotein gp160: Oligomerizes in the host endoplasmic reticulum into predominantly trimers. In a second time, gp160 transits in the host Golgi, where glycosylation is completed. The precursor is then proteolytically cleaved in the trans-Golgi and thereby activated by cellular furin or furin-like proteases to produce gp120 and gp41.</text>
</comment>
<comment type="PTM">
    <text evidence="32">Specific enzymatic cleavages in vivo yield mature proteins. Envelope glycoproteins are synthesized as a inactive precursor that is heavily N-glycosylated and processed likely by host cell furin in the Golgi to yield the mature SU and TM proteins. The cleavage site between SU and TM requires the minimal sequence [KR]-X-[KR]-R. About 2 of the 9 disulfide bonds of gp41 are reduced by P4HB/PDI, following binding to CD4 receptor.</text>
</comment>
<keyword evidence="7 32" id="KW-1168">Fusion of virus membrane with host membrane</keyword>
<evidence type="ECO:0000313" key="36">
    <source>
        <dbReference type="EMBL" id="AAY23509.1"/>
    </source>
</evidence>
<dbReference type="FunFam" id="2.170.40.20:FF:000003">
    <property type="entry name" value="Envelope glycoprotein gp160"/>
    <property type="match status" value="1"/>
</dbReference>
<dbReference type="Proteomes" id="UP000147282">
    <property type="component" value="Genome"/>
</dbReference>
<keyword evidence="30 32" id="KW-0449">Lipoprotein</keyword>
<keyword evidence="12 32" id="KW-1162">Viral penetration into host cytoplasm</keyword>
<evidence type="ECO:0000259" key="35">
    <source>
        <dbReference type="Pfam" id="PF00517"/>
    </source>
</evidence>
<evidence type="ECO:0000259" key="34">
    <source>
        <dbReference type="Pfam" id="PF00516"/>
    </source>
</evidence>
<dbReference type="FunFam" id="1.20.5.490:FF:000001">
    <property type="entry name" value="Envelope glycoprotein gp160"/>
    <property type="match status" value="1"/>
</dbReference>
<keyword evidence="24 32" id="KW-0175">Coiled coil</keyword>
<accession>Q507E2</accession>
<dbReference type="HAMAP" id="MF_04083">
    <property type="entry name" value="HIV_ENV"/>
    <property type="match status" value="1"/>
</dbReference>
<keyword evidence="16 32" id="KW-0732">Signal</keyword>
<evidence type="ECO:0000256" key="28">
    <source>
        <dbReference type="ARBA" id="ARBA00023180"/>
    </source>
</evidence>
<dbReference type="GO" id="GO:0039654">
    <property type="term" value="P:fusion of virus membrane with host endosome membrane"/>
    <property type="evidence" value="ECO:0007669"/>
    <property type="project" value="UniProtKB-UniRule"/>
</dbReference>
<keyword evidence="23 32" id="KW-1039">Host endosome</keyword>
<keyword evidence="31 32" id="KW-1160">Virus entry into host cell</keyword>
<evidence type="ECO:0000256" key="25">
    <source>
        <dbReference type="ARBA" id="ARBA00023136"/>
    </source>
</evidence>
<feature type="region of interest" description="Immunosuppression" evidence="32">
    <location>
        <begin position="572"/>
        <end position="590"/>
    </location>
</feature>
<feature type="region of interest" description="MPER; binding to GalCer" evidence="32">
    <location>
        <begin position="660"/>
        <end position="681"/>
    </location>
</feature>
<reference evidence="36 37" key="1">
    <citation type="journal article" date="2005" name="AIDS Res. Hum. Retroviruses">
        <title>Characterization of five nearly full-length genomes of early HIV type 1 strains in Ruili city: implications for the genesis of CRF07_BC and CRF08_BC circulating in China.</title>
        <authorList>
            <person name="Qiu Z."/>
            <person name="Xing H."/>
            <person name="Wei M."/>
            <person name="Duan Y."/>
            <person name="Zhao Q."/>
            <person name="Xu J."/>
            <person name="Shao Y."/>
        </authorList>
    </citation>
    <scope>NUCLEOTIDE SEQUENCE [LARGE SCALE GENOMIC DNA]</scope>
    <source>
        <strain evidence="36">YNRL9607</strain>
    </source>
</reference>
<evidence type="ECO:0000256" key="1">
    <source>
        <dbReference type="ARBA" id="ARBA00004402"/>
    </source>
</evidence>
<dbReference type="GO" id="GO:1903908">
    <property type="term" value="P:positive regulation of plasma membrane raft polarization"/>
    <property type="evidence" value="ECO:0007669"/>
    <property type="project" value="UniProtKB-UniRule"/>
</dbReference>
<comment type="subunit">
    <text evidence="32">The mature envelope protein (Env) consists of a homotrimer of non-covalently associated gp120-gp41 heterodimers. The resulting complex protrudes from the virus surface as a spike. There seems to be as few as 10 spikes on the average virion. Surface protein gp120 interacts with host CD4, CCR5 and CXCR4. Gp120 also interacts with the C-type lectins CD209/DC-SIGN and CLEC4M/DC-SIGNR (collectively referred to as DC-SIGN(R)). Gp120 and gp41 interact with GalCer. Gp120 interacts with host ITGA4/ITGB7 complex; on CD4+ T-cells, this interaction results in rapid activation of integrin ITGAL/LFA-1, which facilitates efficient cell-to-cell spreading of HIV-1. Gp120 interacts with cell-associated heparan sulfate; this interaction increases virus infectivity on permissive cells and may be involved in infection of CD4- cells.</text>
</comment>
<feature type="short sequence motif" description="Di-leucine internalization motif" evidence="32">
    <location>
        <begin position="845"/>
        <end position="846"/>
    </location>
</feature>
<evidence type="ECO:0000256" key="3">
    <source>
        <dbReference type="ARBA" id="ARBA00004505"/>
    </source>
</evidence>
<feature type="disulfide bond" evidence="32">
    <location>
        <begin position="53"/>
        <end position="73"/>
    </location>
</feature>
<dbReference type="EMBL" id="AY967804">
    <property type="protein sequence ID" value="AAY23509.1"/>
    <property type="molecule type" value="Genomic_DNA"/>
</dbReference>
<comment type="subcellular location">
    <molecule>Surface protein gp120</molecule>
    <subcellularLocation>
        <location evidence="32">Virion membrane</location>
        <topology evidence="32">Peripheral membrane protein</topology>
    </subcellularLocation>
    <subcellularLocation>
        <location evidence="32">Host cell membrane</location>
        <topology evidence="32">Peripheral membrane protein</topology>
    </subcellularLocation>
    <subcellularLocation>
        <location evidence="32">Host endosome membrane</location>
        <topology evidence="32">Single-pass type I membrane protein</topology>
    </subcellularLocation>
    <text evidence="32">The surface protein is not anchored to the viral envelope, but associates with the extravirion surface through its binding to TM. It is probably concentrated at the site of budding and incorporated into the virions possibly by contacts between the cytoplasmic tail of Env and the N-terminus of Gag.</text>
</comment>
<keyword evidence="15 32" id="KW-0053">Apoptosis</keyword>
<keyword evidence="17 32" id="KW-1161">Viral attachment to host cell</keyword>
<dbReference type="GO" id="GO:0019031">
    <property type="term" value="C:viral envelope"/>
    <property type="evidence" value="ECO:0007669"/>
    <property type="project" value="UniProtKB-KW"/>
</dbReference>
<keyword evidence="20 32" id="KW-0261">Viral envelope protein</keyword>
<evidence type="ECO:0000256" key="24">
    <source>
        <dbReference type="ARBA" id="ARBA00023054"/>
    </source>
</evidence>
<evidence type="ECO:0000256" key="12">
    <source>
        <dbReference type="ARBA" id="ARBA00022595"/>
    </source>
</evidence>
<evidence type="ECO:0000256" key="6">
    <source>
        <dbReference type="ARBA" id="ARBA00004650"/>
    </source>
</evidence>
<comment type="subcellular location">
    <subcellularLocation>
        <location evidence="3">Host cell membrane</location>
        <topology evidence="3">Peripheral membrane protein</topology>
    </subcellularLocation>
    <subcellularLocation>
        <location evidence="1">Host cell membrane</location>
        <topology evidence="1">Single-pass type I membrane protein</topology>
    </subcellularLocation>
    <subcellularLocation>
        <location evidence="2">Host endosome membrane</location>
        <topology evidence="2">Peripheral membrane protein</topology>
    </subcellularLocation>
    <subcellularLocation>
        <location evidence="5">Host endosome membrane</location>
        <topology evidence="5">Single-pass type I membrane protein</topology>
    </subcellularLocation>
    <subcellularLocation>
        <location evidence="6">Virion membrane</location>
        <topology evidence="6">Peripheral membrane protein</topology>
    </subcellularLocation>
    <subcellularLocation>
        <location evidence="4">Virion membrane</location>
        <topology evidence="4">Single-pass type I membrane protein</topology>
    </subcellularLocation>
</comment>
<keyword evidence="13 32" id="KW-0165">Cleavage on pair of basic residues</keyword>
<evidence type="ECO:0000256" key="11">
    <source>
        <dbReference type="ARBA" id="ARBA00022581"/>
    </source>
</evidence>
<name>Q507E2_HV1</name>
<comment type="function">
    <text evidence="32">Transmembrane protein gp41: Acts as a class I viral fusion protein. Under the current model, the protein has at least 3 conformational states: pre-fusion native state, pre-hairpin intermediate state, and post-fusion hairpin state. During fusion of viral and target intracellular membranes, the coiled coil regions (heptad repeats) assume a trimer-of-hairpins structure, positioning the fusion peptide in close proximity to the C-terminal region of the ectodomain. The formation of this structure appears to drive apposition and subsequent fusion of viral and target cell membranes. Complete fusion occurs in host cell endosomes and is dynamin-dependent, however some lipid transfer might occur at the plasma membrane. The virus undergoes clathrin-dependent internalization long before endosomal fusion, thus minimizing the surface exposure of conserved viral epitopes during fusion and reducing the efficacy of inhibitors targeting these epitopes. Membranes fusion leads to delivery of the nucleocapsid into the cytoplasm.</text>
</comment>
<comment type="caution">
    <text evidence="32 33">Lacks conserved residue(s) required for the propagation of feature annotation.</text>
</comment>
<dbReference type="GO" id="GO:0019082">
    <property type="term" value="P:viral protein processing"/>
    <property type="evidence" value="ECO:0007669"/>
    <property type="project" value="UniProtKB-UniRule"/>
</dbReference>
<feature type="chain" id="PRO_5023566924" description="Envelope glycoprotein gp160" evidence="32">
    <location>
        <begin position="32"/>
        <end position="846"/>
    </location>
</feature>
<dbReference type="InterPro" id="IPR037527">
    <property type="entry name" value="Gp160"/>
</dbReference>
<comment type="miscellaneous">
    <text evidence="32">HIV-1 lineages are divided in three main groups, M (for Major), O (for Outlier), and N (for New, or Non-M, Non-O). The vast majority of strains found worldwide belong to the group M. Group O seems to be endemic to and largely confined to Cameroon and neighboring countries in West Central Africa, where these viruses represent a small minority of HIV-1 strains. The group N is represented by a limited number of isolates from Cameroonian persons. The group M is further subdivided in 9 clades or subtypes (A to D, F to H, J and K).</text>
</comment>
<evidence type="ECO:0000256" key="2">
    <source>
        <dbReference type="ARBA" id="ARBA00004433"/>
    </source>
</evidence>
<keyword evidence="9 32" id="KW-1032">Host cell membrane</keyword>
<feature type="region of interest" description="CD4-binding loop" evidence="32">
    <location>
        <begin position="366"/>
        <end position="376"/>
    </location>
</feature>
<feature type="lipid moiety-binding region" description="S-palmitoyl cysteine; by host" evidence="32">
    <location>
        <position position="762"/>
    </location>
</feature>
<comment type="domain">
    <text evidence="32">The YXXL motif is involved in determining the exact site of viral release at the surface of infected mononuclear cells and promotes endocytosis. YXXL and di-leucine endocytosis motifs interact directly or indirectly with the clathrin adapter complexes, opperate independently, and their activities are not additive.</text>
</comment>
<proteinExistence type="inferred from homology"/>
<comment type="domain">
    <text evidence="32">Some of the most genetically diverse regions of the viral genome are present in Env. They are called variable regions 1 through 5 (V1 through V5). Coreceptor usage of gp120 is determined mainly by the primary structure of the third variable region (V3) in the outer domain of gp120. The sequence of V3 determines which coreceptor, CCR5 and/or CXCR4 (corresponding to R5/macrophage, X4/T cell and R5X4/T cell and macrophage tropism), is used to trigger the fusion potential of the Env complex, and hence which cells the virus can infect. Binding to CCR5 involves a region adjacent in addition to V3.</text>
</comment>
<comment type="domain">
    <text evidence="32 33">The 17 amino acids long immunosuppressive region is present in many retroviral envelope proteins. Synthetic peptides derived from this relatively conserved sequence inhibit immune function in vitro and in vivo.</text>
</comment>
<evidence type="ECO:0000256" key="20">
    <source>
        <dbReference type="ARBA" id="ARBA00022879"/>
    </source>
</evidence>
<feature type="region of interest" description="Fusion peptide" evidence="32">
    <location>
        <begin position="510"/>
        <end position="530"/>
    </location>
</feature>
<keyword evidence="19 32" id="KW-1043">Host membrane</keyword>
<keyword evidence="27 32" id="KW-1015">Disulfide bond</keyword>
<evidence type="ECO:0000256" key="13">
    <source>
        <dbReference type="ARBA" id="ARBA00022685"/>
    </source>
</evidence>
<feature type="domain" description="Human immunodeficiency virus 1 envelope glycoprotein Gp120" evidence="34">
    <location>
        <begin position="33"/>
        <end position="145"/>
    </location>
</feature>
<comment type="domain">
    <text evidence="32">The membrane proximal external region (MPER) present in gp41 is a tryptophan-rich region recognized by the antibodies 2F5, Z13, and 4E10. MPER seems to play a role in fusion.</text>
</comment>
<dbReference type="Gene3D" id="1.20.5.490">
    <property type="entry name" value="Single helix bin"/>
    <property type="match status" value="1"/>
</dbReference>
<keyword evidence="26 32" id="KW-0564">Palmitate</keyword>
<dbReference type="SUPFAM" id="SSF56502">
    <property type="entry name" value="gp120 core"/>
    <property type="match status" value="2"/>
</dbReference>
<evidence type="ECO:0000256" key="21">
    <source>
        <dbReference type="ARBA" id="ARBA00022890"/>
    </source>
</evidence>
<comment type="subcellular location">
    <molecule>Transmembrane protein gp41</molecule>
    <subcellularLocation>
        <location evidence="32">Virion membrane</location>
        <topology evidence="32">Single-pass type I membrane protein</topology>
    </subcellularLocation>
    <subcellularLocation>
        <location evidence="32">Host cell membrane</location>
        <topology evidence="32">Single-pass type I membrane protein</topology>
    </subcellularLocation>
    <subcellularLocation>
        <location evidence="32">Host endosome membrane</location>
        <topology evidence="32">Single-pass type I membrane protein</topology>
    </subcellularLocation>
    <text evidence="32">It is probably concentrated at the site of budding and incorporated into the virions possibly by contacts between the cytoplasmic tail of Env and the N-terminus of Gag.</text>
</comment>
<feature type="short sequence motif" description="YXXL motif; contains endocytosis signal" evidence="32">
    <location>
        <begin position="710"/>
        <end position="713"/>
    </location>
</feature>
<dbReference type="GO" id="GO:0019062">
    <property type="term" value="P:virion attachment to host cell"/>
    <property type="evidence" value="ECO:0007669"/>
    <property type="project" value="UniProtKB-UniRule"/>
</dbReference>
<evidence type="ECO:0000256" key="30">
    <source>
        <dbReference type="ARBA" id="ARBA00023288"/>
    </source>
</evidence>
<evidence type="ECO:0000256" key="19">
    <source>
        <dbReference type="ARBA" id="ARBA00022870"/>
    </source>
</evidence>
<feature type="site" description="Cleavage; by host furin" evidence="32">
    <location>
        <begin position="509"/>
        <end position="510"/>
    </location>
</feature>
<dbReference type="GO" id="GO:0075512">
    <property type="term" value="P:clathrin-dependent endocytosis of virus by host cell"/>
    <property type="evidence" value="ECO:0007669"/>
    <property type="project" value="UniProtKB-UniRule"/>
</dbReference>
<evidence type="ECO:0000256" key="26">
    <source>
        <dbReference type="ARBA" id="ARBA00023139"/>
    </source>
</evidence>
<evidence type="ECO:0000256" key="14">
    <source>
        <dbReference type="ARBA" id="ARBA00022692"/>
    </source>
</evidence>
<keyword evidence="10 32" id="KW-1165">Clathrin-mediated endocytosis of virus by host</keyword>
<evidence type="ECO:0000256" key="18">
    <source>
        <dbReference type="ARBA" id="ARBA00022844"/>
    </source>
</evidence>
<dbReference type="CDD" id="cd09909">
    <property type="entry name" value="HIV-1-like_HR1-HR2"/>
    <property type="match status" value="1"/>
</dbReference>
<keyword evidence="22 32" id="KW-1133">Transmembrane helix</keyword>